<reference evidence="17 18" key="1">
    <citation type="submission" date="2015-10" db="EMBL/GenBank/DDBJ databases">
        <title>Genome sequencing of Penicillium freii.</title>
        <authorList>
            <person name="Nguyen H.D."/>
            <person name="Visagie C.M."/>
            <person name="Seifert K.A."/>
        </authorList>
    </citation>
    <scope>NUCLEOTIDE SEQUENCE [LARGE SCALE GENOMIC DNA]</scope>
    <source>
        <strain evidence="17 18">DAOM 242723</strain>
    </source>
</reference>
<dbReference type="AlphaFoldDB" id="A0A117NR56"/>
<evidence type="ECO:0000256" key="10">
    <source>
        <dbReference type="ARBA" id="ARBA00022982"/>
    </source>
</evidence>
<dbReference type="Proteomes" id="UP000055045">
    <property type="component" value="Unassembled WGS sequence"/>
</dbReference>
<dbReference type="GO" id="GO:0005758">
    <property type="term" value="C:mitochondrial intermembrane space"/>
    <property type="evidence" value="ECO:0007669"/>
    <property type="project" value="UniProtKB-SubCell"/>
</dbReference>
<comment type="similarity">
    <text evidence="4">Belongs to the complex I NDUFS5 subunit family.</text>
</comment>
<accession>A0A117NR56</accession>
<dbReference type="EMBL" id="LLXE01000036">
    <property type="protein sequence ID" value="KUM64987.1"/>
    <property type="molecule type" value="Genomic_DNA"/>
</dbReference>
<comment type="subcellular location">
    <subcellularLocation>
        <location evidence="3">Mitochondrion inner membrane</location>
        <topology evidence="3">Peripheral membrane protein</topology>
    </subcellularLocation>
    <subcellularLocation>
        <location evidence="2">Mitochondrion intermembrane space</location>
    </subcellularLocation>
</comment>
<evidence type="ECO:0000256" key="7">
    <source>
        <dbReference type="ARBA" id="ARBA00022448"/>
    </source>
</evidence>
<evidence type="ECO:0000313" key="17">
    <source>
        <dbReference type="EMBL" id="KUM64987.1"/>
    </source>
</evidence>
<evidence type="ECO:0000256" key="3">
    <source>
        <dbReference type="ARBA" id="ARBA00004637"/>
    </source>
</evidence>
<keyword evidence="10" id="KW-0249">Electron transport</keyword>
<name>A0A117NR56_PENFR</name>
<evidence type="ECO:0000256" key="9">
    <source>
        <dbReference type="ARBA" id="ARBA00022792"/>
    </source>
</evidence>
<feature type="disulfide bond" evidence="16">
    <location>
        <begin position="71"/>
        <end position="86"/>
    </location>
</feature>
<evidence type="ECO:0000256" key="4">
    <source>
        <dbReference type="ARBA" id="ARBA00007372"/>
    </source>
</evidence>
<dbReference type="PANTHER" id="PTHR15224:SF1">
    <property type="entry name" value="NADH DEHYDROGENASE [UBIQUINONE] IRON-SULFUR PROTEIN 5"/>
    <property type="match status" value="1"/>
</dbReference>
<proteinExistence type="inferred from homology"/>
<evidence type="ECO:0000256" key="1">
    <source>
        <dbReference type="ARBA" id="ARBA00003195"/>
    </source>
</evidence>
<dbReference type="GO" id="GO:0032981">
    <property type="term" value="P:mitochondrial respiratory chain complex I assembly"/>
    <property type="evidence" value="ECO:0007669"/>
    <property type="project" value="TreeGrafter"/>
</dbReference>
<protein>
    <recommendedName>
        <fullName evidence="6">NADH dehydrogenase [ubiquinone] iron-sulfur protein 5</fullName>
    </recommendedName>
    <alternativeName>
        <fullName evidence="14">Complex I-15 kDa</fullName>
    </alternativeName>
    <alternativeName>
        <fullName evidence="15">NADH-ubiquinone oxidoreductase 15 kDa subunit</fullName>
    </alternativeName>
</protein>
<keyword evidence="12" id="KW-0472">Membrane</keyword>
<dbReference type="STRING" id="48697.A0A117NR56"/>
<keyword evidence="13 16" id="KW-1015">Disulfide bond</keyword>
<evidence type="ECO:0000256" key="6">
    <source>
        <dbReference type="ARBA" id="ARBA00013482"/>
    </source>
</evidence>
<keyword evidence="9" id="KW-0999">Mitochondrion inner membrane</keyword>
<comment type="function">
    <text evidence="1">Accessory subunit of the mitochondrial membrane respiratory chain NADH dehydrogenase (Complex I), that is believed not to be involved in catalysis. Complex I functions in the transfer of electrons from NADH to the respiratory chain. The immediate electron acceptor for the enzyme is believed to be ubiquinone.</text>
</comment>
<evidence type="ECO:0000256" key="5">
    <source>
        <dbReference type="ARBA" id="ARBA00011261"/>
    </source>
</evidence>
<organism evidence="17 18">
    <name type="scientific">Penicillium freii</name>
    <dbReference type="NCBI Taxonomy" id="48697"/>
    <lineage>
        <taxon>Eukaryota</taxon>
        <taxon>Fungi</taxon>
        <taxon>Dikarya</taxon>
        <taxon>Ascomycota</taxon>
        <taxon>Pezizomycotina</taxon>
        <taxon>Eurotiomycetes</taxon>
        <taxon>Eurotiomycetidae</taxon>
        <taxon>Eurotiales</taxon>
        <taxon>Aspergillaceae</taxon>
        <taxon>Penicillium</taxon>
    </lineage>
</organism>
<gene>
    <name evidence="17" type="ORF">ACN42_g2119</name>
</gene>
<evidence type="ECO:0000256" key="11">
    <source>
        <dbReference type="ARBA" id="ARBA00023128"/>
    </source>
</evidence>
<evidence type="ECO:0000256" key="16">
    <source>
        <dbReference type="PIRSR" id="PIRSR619342-50"/>
    </source>
</evidence>
<evidence type="ECO:0000256" key="14">
    <source>
        <dbReference type="ARBA" id="ARBA00031222"/>
    </source>
</evidence>
<sequence>MTMLHTAGRTDQVGNEREESHPPALHHYLFRGLCAYHLLNYLLLHITMASGYGNNGGPGRCYPFWQEVLGCYVVNSGDGASGKKKCVPALDDYYECLHHRKEALRTMKMQAAYRKAEAAHPRENAPKAEQIRSLGLLGKEEEAANVLSQR</sequence>
<keyword evidence="8" id="KW-0679">Respiratory chain</keyword>
<dbReference type="InterPro" id="IPR019342">
    <property type="entry name" value="NADH_UbQ_OxRdtase_FeS-su5"/>
</dbReference>
<keyword evidence="11" id="KW-0496">Mitochondrion</keyword>
<dbReference type="OrthoDB" id="9992197at2759"/>
<keyword evidence="18" id="KW-1185">Reference proteome</keyword>
<dbReference type="GO" id="GO:0005743">
    <property type="term" value="C:mitochondrial inner membrane"/>
    <property type="evidence" value="ECO:0007669"/>
    <property type="project" value="UniProtKB-SubCell"/>
</dbReference>
<keyword evidence="7" id="KW-0813">Transport</keyword>
<evidence type="ECO:0000313" key="18">
    <source>
        <dbReference type="Proteomes" id="UP000055045"/>
    </source>
</evidence>
<dbReference type="PANTHER" id="PTHR15224">
    <property type="entry name" value="NADH DEHYDROGENASE [UBIQUINONE] IRON-SULFUR PROTEIN 5"/>
    <property type="match status" value="1"/>
</dbReference>
<dbReference type="CDD" id="cd24141">
    <property type="entry name" value="NDUFS5-like"/>
    <property type="match status" value="1"/>
</dbReference>
<evidence type="ECO:0000256" key="2">
    <source>
        <dbReference type="ARBA" id="ARBA00004569"/>
    </source>
</evidence>
<comment type="caution">
    <text evidence="17">The sequence shown here is derived from an EMBL/GenBank/DDBJ whole genome shotgun (WGS) entry which is preliminary data.</text>
</comment>
<evidence type="ECO:0000256" key="13">
    <source>
        <dbReference type="ARBA" id="ARBA00023157"/>
    </source>
</evidence>
<comment type="subunit">
    <text evidence="5">Mammalian complex I is composed of 45 different subunits. This is a component of the iron-sulfur (IP) fragment of the enzyme.</text>
</comment>
<evidence type="ECO:0000256" key="8">
    <source>
        <dbReference type="ARBA" id="ARBA00022660"/>
    </source>
</evidence>
<evidence type="ECO:0000256" key="12">
    <source>
        <dbReference type="ARBA" id="ARBA00023136"/>
    </source>
</evidence>
<evidence type="ECO:0000256" key="15">
    <source>
        <dbReference type="ARBA" id="ARBA00032739"/>
    </source>
</evidence>
<feature type="disulfide bond" evidence="16">
    <location>
        <begin position="61"/>
        <end position="96"/>
    </location>
</feature>